<gene>
    <name evidence="3" type="ORF">EC973_002332</name>
</gene>
<dbReference type="Proteomes" id="UP000605846">
    <property type="component" value="Unassembled WGS sequence"/>
</dbReference>
<comment type="caution">
    <text evidence="3">The sequence shown here is derived from an EMBL/GenBank/DDBJ whole genome shotgun (WGS) entry which is preliminary data.</text>
</comment>
<accession>A0A8H7EMN0</accession>
<proteinExistence type="predicted"/>
<keyword evidence="1" id="KW-0175">Coiled coil</keyword>
<sequence length="505" mass="58901">MDVTNVRWDKARDNSLKESSSEAYFKGHAEGQPKASEFKQPLPVHKRPKPLPFKPSDLGRILNAKDPVGKQDGHNMTKKATSPVLSAKQDSTLCENDIDEFARICKENMAKRNEDYNSITYKVESLQNVIHSQEQVIADYEKKNTQVENVMKDFLRQHSCTEDSFDKLRERYDAFHSILGSLEKYADAIQIAEKTTSAAFHQLEKRIDTDLEAQQARSLKVNEQKSFLNEMVERHRTIGKDCEEIRQQLVDIHVCKETLQKEMDTYQSTLNYMKKRQCLQDQQLISWKEGIEDMRSAILKTTTLLQHIDGELRTYSETCQGLKDSILSLQTKIKDLECQIEQEEKLSRNLKAELHMEIDRLNERVQTLKLQYQSLLYHEKDKQEMNIQFQTKMEELQKQLELAVKECDNEIQQNRALMLEKDALTSQVMQSKTVISQMEKRYECHASTFLYSQTYTQGVLEWRSLETKTQMQVLLMHLLKLTLNPQQCPMGQEKETDLSTKVKND</sequence>
<dbReference type="OrthoDB" id="10569601at2759"/>
<feature type="coiled-coil region" evidence="1">
    <location>
        <begin position="319"/>
        <end position="413"/>
    </location>
</feature>
<organism evidence="3 4">
    <name type="scientific">Apophysomyces ossiformis</name>
    <dbReference type="NCBI Taxonomy" id="679940"/>
    <lineage>
        <taxon>Eukaryota</taxon>
        <taxon>Fungi</taxon>
        <taxon>Fungi incertae sedis</taxon>
        <taxon>Mucoromycota</taxon>
        <taxon>Mucoromycotina</taxon>
        <taxon>Mucoromycetes</taxon>
        <taxon>Mucorales</taxon>
        <taxon>Mucorineae</taxon>
        <taxon>Mucoraceae</taxon>
        <taxon>Apophysomyces</taxon>
    </lineage>
</organism>
<feature type="coiled-coil region" evidence="1">
    <location>
        <begin position="123"/>
        <end position="157"/>
    </location>
</feature>
<feature type="region of interest" description="Disordered" evidence="2">
    <location>
        <begin position="1"/>
        <end position="59"/>
    </location>
</feature>
<reference evidence="3" key="1">
    <citation type="submission" date="2020-01" db="EMBL/GenBank/DDBJ databases">
        <title>Genome Sequencing of Three Apophysomyces-Like Fungal Strains Confirms a Novel Fungal Genus in the Mucoromycota with divergent Burkholderia-like Endosymbiotic Bacteria.</title>
        <authorList>
            <person name="Stajich J.E."/>
            <person name="Macias A.M."/>
            <person name="Carter-House D."/>
            <person name="Lovett B."/>
            <person name="Kasson L.R."/>
            <person name="Berry K."/>
            <person name="Grigoriev I."/>
            <person name="Chang Y."/>
            <person name="Spatafora J."/>
            <person name="Kasson M.T."/>
        </authorList>
    </citation>
    <scope>NUCLEOTIDE SEQUENCE</scope>
    <source>
        <strain evidence="3">NRRL A-21654</strain>
    </source>
</reference>
<dbReference type="AlphaFoldDB" id="A0A8H7EMN0"/>
<protein>
    <submittedName>
        <fullName evidence="3">Uncharacterized protein</fullName>
    </submittedName>
</protein>
<feature type="compositionally biased region" description="Basic and acidic residues" evidence="2">
    <location>
        <begin position="7"/>
        <end position="31"/>
    </location>
</feature>
<evidence type="ECO:0000313" key="3">
    <source>
        <dbReference type="EMBL" id="KAF7723150.1"/>
    </source>
</evidence>
<keyword evidence="4" id="KW-1185">Reference proteome</keyword>
<evidence type="ECO:0000313" key="4">
    <source>
        <dbReference type="Proteomes" id="UP000605846"/>
    </source>
</evidence>
<evidence type="ECO:0000256" key="1">
    <source>
        <dbReference type="SAM" id="Coils"/>
    </source>
</evidence>
<evidence type="ECO:0000256" key="2">
    <source>
        <dbReference type="SAM" id="MobiDB-lite"/>
    </source>
</evidence>
<name>A0A8H7EMN0_9FUNG</name>
<dbReference type="EMBL" id="JABAYA010000162">
    <property type="protein sequence ID" value="KAF7723150.1"/>
    <property type="molecule type" value="Genomic_DNA"/>
</dbReference>